<reference evidence="14" key="1">
    <citation type="submission" date="2020-06" db="EMBL/GenBank/DDBJ databases">
        <title>Nostoc edaphicum CCNP1411 genome.</title>
        <authorList>
            <person name="Fidor A."/>
            <person name="Grabski M."/>
            <person name="Gawor J."/>
            <person name="Gromadka R."/>
            <person name="Wegrzyn G."/>
            <person name="Mazur-Marzec H."/>
        </authorList>
    </citation>
    <scope>NUCLEOTIDE SEQUENCE [LARGE SCALE GENOMIC DNA]</scope>
    <source>
        <strain evidence="14">CCNP1411</strain>
    </source>
</reference>
<evidence type="ECO:0000256" key="3">
    <source>
        <dbReference type="ARBA" id="ARBA00022553"/>
    </source>
</evidence>
<dbReference type="GO" id="GO:0000155">
    <property type="term" value="F:phosphorelay sensor kinase activity"/>
    <property type="evidence" value="ECO:0007669"/>
    <property type="project" value="InterPro"/>
</dbReference>
<dbReference type="EC" id="2.7.13.3" evidence="2"/>
<dbReference type="SUPFAM" id="SSF55785">
    <property type="entry name" value="PYP-like sensor domain (PAS domain)"/>
    <property type="match status" value="1"/>
</dbReference>
<dbReference type="InterPro" id="IPR005467">
    <property type="entry name" value="His_kinase_dom"/>
</dbReference>
<dbReference type="CDD" id="cd00082">
    <property type="entry name" value="HisKA"/>
    <property type="match status" value="1"/>
</dbReference>
<dbReference type="InterPro" id="IPR000014">
    <property type="entry name" value="PAS"/>
</dbReference>
<evidence type="ECO:0000256" key="10">
    <source>
        <dbReference type="SAM" id="MobiDB-lite"/>
    </source>
</evidence>
<accession>A0A7D7LB03</accession>
<organism evidence="13 14">
    <name type="scientific">Nostoc edaphicum CCNP1411</name>
    <dbReference type="NCBI Taxonomy" id="1472755"/>
    <lineage>
        <taxon>Bacteria</taxon>
        <taxon>Bacillati</taxon>
        <taxon>Cyanobacteriota</taxon>
        <taxon>Cyanophyceae</taxon>
        <taxon>Nostocales</taxon>
        <taxon>Nostocaceae</taxon>
        <taxon>Nostoc</taxon>
    </lineage>
</organism>
<dbReference type="Proteomes" id="UP000514713">
    <property type="component" value="Chromosome"/>
</dbReference>
<dbReference type="Pfam" id="PF00512">
    <property type="entry name" value="HisKA"/>
    <property type="match status" value="1"/>
</dbReference>
<feature type="domain" description="Histidine kinase" evidence="11">
    <location>
        <begin position="193"/>
        <end position="461"/>
    </location>
</feature>
<protein>
    <recommendedName>
        <fullName evidence="2">histidine kinase</fullName>
        <ecNumber evidence="2">2.7.13.3</ecNumber>
    </recommendedName>
</protein>
<evidence type="ECO:0000256" key="6">
    <source>
        <dbReference type="ARBA" id="ARBA00022777"/>
    </source>
</evidence>
<sequence>MTPEQFLEFARVLPEPLLLVNGEGQLLATNQPVADMLGLRRQELQGRMLFEIVIEPANDIVRYLQACSSSRAMVIGSLTLRKNDEQTLICRSQGAVIQPWSPESSALILLRLENRTLTSSNFVLLNEKIDELAKEVQRRKQTEEALKKANQELEIRVEERTTALQETLNELQLTQTQLIQAEKMSSLGQMVAGIAHEINNPVSFIYGNLHHAHKYTHDLLKLVQIYQQFCPETPPEIQEQVEEIDLDFLIQDITKLFKSMQVGAERIQEIVKSLRNFSRLDEAELKQVNIHEGIDSTLMILEHRLQARHEYPEIKVIKKYSQLPNITCYPGQLNQVFMNILANAIDALESSALNSQWSEVNSQTTDNQKRINNNPQIQIKTELVDEKWIVVSIADNGLGINEQVRSKLFDPFFTTKSVGKGTGLGLYISYQIIVEKHNGQLSCFSVPGEGAEFIIRIPINTCRLRGKGEGGAPSGDKGRGEREIKNL</sequence>
<dbReference type="CDD" id="cd00130">
    <property type="entry name" value="PAS"/>
    <property type="match status" value="1"/>
</dbReference>
<keyword evidence="14" id="KW-1185">Reference proteome</keyword>
<dbReference type="GO" id="GO:0005524">
    <property type="term" value="F:ATP binding"/>
    <property type="evidence" value="ECO:0007669"/>
    <property type="project" value="UniProtKB-KW"/>
</dbReference>
<feature type="compositionally biased region" description="Basic and acidic residues" evidence="10">
    <location>
        <begin position="476"/>
        <end position="487"/>
    </location>
</feature>
<dbReference type="PANTHER" id="PTHR43065:SF50">
    <property type="entry name" value="HISTIDINE KINASE"/>
    <property type="match status" value="1"/>
</dbReference>
<dbReference type="PRINTS" id="PR00344">
    <property type="entry name" value="BCTRLSENSOR"/>
</dbReference>
<gene>
    <name evidence="13" type="ORF">HUN01_15050</name>
</gene>
<keyword evidence="6" id="KW-0418">Kinase</keyword>
<keyword evidence="4" id="KW-0808">Transferase</keyword>
<keyword evidence="9" id="KW-0175">Coiled coil</keyword>
<dbReference type="SMART" id="SM00091">
    <property type="entry name" value="PAS"/>
    <property type="match status" value="1"/>
</dbReference>
<dbReference type="Pfam" id="PF00989">
    <property type="entry name" value="PAS"/>
    <property type="match status" value="1"/>
</dbReference>
<dbReference type="PANTHER" id="PTHR43065">
    <property type="entry name" value="SENSOR HISTIDINE KINASE"/>
    <property type="match status" value="1"/>
</dbReference>
<name>A0A7D7LB03_9NOSO</name>
<proteinExistence type="predicted"/>
<evidence type="ECO:0000256" key="1">
    <source>
        <dbReference type="ARBA" id="ARBA00000085"/>
    </source>
</evidence>
<dbReference type="GO" id="GO:0006355">
    <property type="term" value="P:regulation of DNA-templated transcription"/>
    <property type="evidence" value="ECO:0007669"/>
    <property type="project" value="InterPro"/>
</dbReference>
<dbReference type="InterPro" id="IPR003594">
    <property type="entry name" value="HATPase_dom"/>
</dbReference>
<dbReference type="KEGG" id="ned:HUN01_15050"/>
<dbReference type="InterPro" id="IPR035965">
    <property type="entry name" value="PAS-like_dom_sf"/>
</dbReference>
<evidence type="ECO:0000313" key="13">
    <source>
        <dbReference type="EMBL" id="QMS88853.1"/>
    </source>
</evidence>
<keyword evidence="5" id="KW-0547">Nucleotide-binding</keyword>
<dbReference type="Gene3D" id="1.10.287.130">
    <property type="match status" value="1"/>
</dbReference>
<dbReference type="SUPFAM" id="SSF55874">
    <property type="entry name" value="ATPase domain of HSP90 chaperone/DNA topoisomerase II/histidine kinase"/>
    <property type="match status" value="1"/>
</dbReference>
<dbReference type="AlphaFoldDB" id="A0A7D7LB03"/>
<keyword evidence="8" id="KW-0902">Two-component regulatory system</keyword>
<evidence type="ECO:0000256" key="2">
    <source>
        <dbReference type="ARBA" id="ARBA00012438"/>
    </source>
</evidence>
<evidence type="ECO:0000313" key="14">
    <source>
        <dbReference type="Proteomes" id="UP000514713"/>
    </source>
</evidence>
<dbReference type="InterPro" id="IPR003661">
    <property type="entry name" value="HisK_dim/P_dom"/>
</dbReference>
<feature type="domain" description="PAS" evidence="12">
    <location>
        <begin position="2"/>
        <end position="56"/>
    </location>
</feature>
<dbReference type="InterPro" id="IPR036890">
    <property type="entry name" value="HATPase_C_sf"/>
</dbReference>
<evidence type="ECO:0000259" key="12">
    <source>
        <dbReference type="PROSITE" id="PS50112"/>
    </source>
</evidence>
<evidence type="ECO:0000256" key="9">
    <source>
        <dbReference type="SAM" id="Coils"/>
    </source>
</evidence>
<dbReference type="PROSITE" id="PS50109">
    <property type="entry name" value="HIS_KIN"/>
    <property type="match status" value="1"/>
</dbReference>
<keyword evidence="3" id="KW-0597">Phosphoprotein</keyword>
<dbReference type="InterPro" id="IPR004358">
    <property type="entry name" value="Sig_transdc_His_kin-like_C"/>
</dbReference>
<evidence type="ECO:0000259" key="11">
    <source>
        <dbReference type="PROSITE" id="PS50109"/>
    </source>
</evidence>
<dbReference type="Gene3D" id="3.30.450.20">
    <property type="entry name" value="PAS domain"/>
    <property type="match status" value="1"/>
</dbReference>
<evidence type="ECO:0000256" key="4">
    <source>
        <dbReference type="ARBA" id="ARBA00022679"/>
    </source>
</evidence>
<dbReference type="SMART" id="SM00388">
    <property type="entry name" value="HisKA"/>
    <property type="match status" value="1"/>
</dbReference>
<dbReference type="RefSeq" id="WP_181931946.1">
    <property type="nucleotide sequence ID" value="NZ_CP054698.1"/>
</dbReference>
<feature type="region of interest" description="Disordered" evidence="10">
    <location>
        <begin position="466"/>
        <end position="487"/>
    </location>
</feature>
<evidence type="ECO:0000256" key="7">
    <source>
        <dbReference type="ARBA" id="ARBA00022840"/>
    </source>
</evidence>
<dbReference type="SMART" id="SM00387">
    <property type="entry name" value="HATPase_c"/>
    <property type="match status" value="1"/>
</dbReference>
<evidence type="ECO:0000256" key="5">
    <source>
        <dbReference type="ARBA" id="ARBA00022741"/>
    </source>
</evidence>
<dbReference type="SUPFAM" id="SSF47384">
    <property type="entry name" value="Homodimeric domain of signal transducing histidine kinase"/>
    <property type="match status" value="1"/>
</dbReference>
<dbReference type="EMBL" id="CP054698">
    <property type="protein sequence ID" value="QMS88853.1"/>
    <property type="molecule type" value="Genomic_DNA"/>
</dbReference>
<comment type="catalytic activity">
    <reaction evidence="1">
        <text>ATP + protein L-histidine = ADP + protein N-phospho-L-histidine.</text>
        <dbReference type="EC" id="2.7.13.3"/>
    </reaction>
</comment>
<keyword evidence="7" id="KW-0067">ATP-binding</keyword>
<dbReference type="InterPro" id="IPR036097">
    <property type="entry name" value="HisK_dim/P_sf"/>
</dbReference>
<dbReference type="PROSITE" id="PS50112">
    <property type="entry name" value="PAS"/>
    <property type="match status" value="1"/>
</dbReference>
<feature type="coiled-coil region" evidence="9">
    <location>
        <begin position="125"/>
        <end position="184"/>
    </location>
</feature>
<dbReference type="Pfam" id="PF02518">
    <property type="entry name" value="HATPase_c"/>
    <property type="match status" value="1"/>
</dbReference>
<dbReference type="InterPro" id="IPR013767">
    <property type="entry name" value="PAS_fold"/>
</dbReference>
<evidence type="ECO:0000256" key="8">
    <source>
        <dbReference type="ARBA" id="ARBA00023012"/>
    </source>
</evidence>
<dbReference type="Gene3D" id="3.30.565.10">
    <property type="entry name" value="Histidine kinase-like ATPase, C-terminal domain"/>
    <property type="match status" value="1"/>
</dbReference>